<dbReference type="Proteomes" id="UP001597299">
    <property type="component" value="Unassembled WGS sequence"/>
</dbReference>
<protein>
    <submittedName>
        <fullName evidence="2">Uncharacterized protein</fullName>
    </submittedName>
</protein>
<evidence type="ECO:0000313" key="2">
    <source>
        <dbReference type="EMBL" id="MFD2143873.1"/>
    </source>
</evidence>
<organism evidence="2 3">
    <name type="scientific">Ancylobacter oerskovii</name>
    <dbReference type="NCBI Taxonomy" id="459519"/>
    <lineage>
        <taxon>Bacteria</taxon>
        <taxon>Pseudomonadati</taxon>
        <taxon>Pseudomonadota</taxon>
        <taxon>Alphaproteobacteria</taxon>
        <taxon>Hyphomicrobiales</taxon>
        <taxon>Xanthobacteraceae</taxon>
        <taxon>Ancylobacter</taxon>
    </lineage>
</organism>
<sequence length="54" mass="5470">MRDAVRRPPAGGATGWRAANGIAHRLGLPAPEAWQGGWAASDGQGAEGMARDGS</sequence>
<dbReference type="RefSeq" id="WP_378297380.1">
    <property type="nucleotide sequence ID" value="NZ_JBHUHD010000006.1"/>
</dbReference>
<comment type="caution">
    <text evidence="2">The sequence shown here is derived from an EMBL/GenBank/DDBJ whole genome shotgun (WGS) entry which is preliminary data.</text>
</comment>
<accession>A0ABW4Z6B2</accession>
<proteinExistence type="predicted"/>
<evidence type="ECO:0000256" key="1">
    <source>
        <dbReference type="SAM" id="MobiDB-lite"/>
    </source>
</evidence>
<reference evidence="3" key="1">
    <citation type="journal article" date="2019" name="Int. J. Syst. Evol. Microbiol.">
        <title>The Global Catalogue of Microorganisms (GCM) 10K type strain sequencing project: providing services to taxonomists for standard genome sequencing and annotation.</title>
        <authorList>
            <consortium name="The Broad Institute Genomics Platform"/>
            <consortium name="The Broad Institute Genome Sequencing Center for Infectious Disease"/>
            <person name="Wu L."/>
            <person name="Ma J."/>
        </authorList>
    </citation>
    <scope>NUCLEOTIDE SEQUENCE [LARGE SCALE GENOMIC DNA]</scope>
    <source>
        <strain evidence="3">CCM 7435</strain>
    </source>
</reference>
<gene>
    <name evidence="2" type="ORF">ACFSNC_26355</name>
</gene>
<feature type="region of interest" description="Disordered" evidence="1">
    <location>
        <begin position="33"/>
        <end position="54"/>
    </location>
</feature>
<name>A0ABW4Z6B2_9HYPH</name>
<evidence type="ECO:0000313" key="3">
    <source>
        <dbReference type="Proteomes" id="UP001597299"/>
    </source>
</evidence>
<dbReference type="EMBL" id="JBHUHD010000006">
    <property type="protein sequence ID" value="MFD2143873.1"/>
    <property type="molecule type" value="Genomic_DNA"/>
</dbReference>
<keyword evidence="3" id="KW-1185">Reference proteome</keyword>